<protein>
    <submittedName>
        <fullName evidence="2">Uncharacterized protein</fullName>
    </submittedName>
</protein>
<dbReference type="VEuPathDB" id="FungiDB:L203_05393"/>
<dbReference type="AlphaFoldDB" id="A0A1E3I1X5"/>
<dbReference type="RefSeq" id="XP_066068859.1">
    <property type="nucleotide sequence ID" value="XM_066212762.1"/>
</dbReference>
<dbReference type="GO" id="GO:0006357">
    <property type="term" value="P:regulation of transcription by RNA polymerase II"/>
    <property type="evidence" value="ECO:0007669"/>
    <property type="project" value="TreeGrafter"/>
</dbReference>
<feature type="compositionally biased region" description="Polar residues" evidence="1">
    <location>
        <begin position="593"/>
        <end position="607"/>
    </location>
</feature>
<evidence type="ECO:0000313" key="3">
    <source>
        <dbReference type="Proteomes" id="UP000094043"/>
    </source>
</evidence>
<feature type="compositionally biased region" description="Basic and acidic residues" evidence="1">
    <location>
        <begin position="1"/>
        <end position="21"/>
    </location>
</feature>
<feature type="region of interest" description="Disordered" evidence="1">
    <location>
        <begin position="581"/>
        <end position="607"/>
    </location>
</feature>
<accession>A0A1E3I1X5</accession>
<dbReference type="EMBL" id="CP143787">
    <property type="protein sequence ID" value="WVN88159.1"/>
    <property type="molecule type" value="Genomic_DNA"/>
</dbReference>
<dbReference type="Gene3D" id="1.10.10.60">
    <property type="entry name" value="Homeodomain-like"/>
    <property type="match status" value="1"/>
</dbReference>
<dbReference type="GeneID" id="91087571"/>
<feature type="region of interest" description="Disordered" evidence="1">
    <location>
        <begin position="412"/>
        <end position="510"/>
    </location>
</feature>
<feature type="compositionally biased region" description="Basic residues" evidence="1">
    <location>
        <begin position="497"/>
        <end position="510"/>
    </location>
</feature>
<dbReference type="InterPro" id="IPR009057">
    <property type="entry name" value="Homeodomain-like_sf"/>
</dbReference>
<feature type="compositionally biased region" description="Basic and acidic residues" evidence="1">
    <location>
        <begin position="811"/>
        <end position="820"/>
    </location>
</feature>
<dbReference type="PROSITE" id="PS51293">
    <property type="entry name" value="SANT"/>
    <property type="match status" value="1"/>
</dbReference>
<feature type="compositionally biased region" description="Acidic residues" evidence="1">
    <location>
        <begin position="465"/>
        <end position="474"/>
    </location>
</feature>
<dbReference type="GO" id="GO:0034967">
    <property type="term" value="C:Set3 complex"/>
    <property type="evidence" value="ECO:0007669"/>
    <property type="project" value="TreeGrafter"/>
</dbReference>
<feature type="region of interest" description="Disordered" evidence="1">
    <location>
        <begin position="789"/>
        <end position="844"/>
    </location>
</feature>
<gene>
    <name evidence="2" type="ORF">L203_103360</name>
</gene>
<dbReference type="InterPro" id="IPR017884">
    <property type="entry name" value="SANT_dom"/>
</dbReference>
<feature type="region of interest" description="Disordered" evidence="1">
    <location>
        <begin position="924"/>
        <end position="971"/>
    </location>
</feature>
<feature type="region of interest" description="Disordered" evidence="1">
    <location>
        <begin position="695"/>
        <end position="716"/>
    </location>
</feature>
<keyword evidence="3" id="KW-1185">Reference proteome</keyword>
<dbReference type="SMART" id="SM00717">
    <property type="entry name" value="SANT"/>
    <property type="match status" value="2"/>
</dbReference>
<dbReference type="PANTHER" id="PTHR13992:SF39">
    <property type="entry name" value="SMRTER, ISOFORM G"/>
    <property type="match status" value="1"/>
</dbReference>
<feature type="compositionally biased region" description="Polar residues" evidence="1">
    <location>
        <begin position="695"/>
        <end position="704"/>
    </location>
</feature>
<evidence type="ECO:0000313" key="2">
    <source>
        <dbReference type="EMBL" id="WVN88159.1"/>
    </source>
</evidence>
<sequence length="971" mass="105929">MDVDVSRDDDGNAKRLSERESPIPQYPSLPLIPSSVARFTIAERRSVQLPPATKPLTAAFHDPIRRDPMPSASTNTDAGFRTADWEVQTPIFETPKENGDEEGVRMLRLVADVKAAQSKQMSIEDFPILAWNIAAAPEETSRMMVNDDDERERWLKEFSSPLREQTAAVTEWVRIVVSREKSEKENKVTQLKKEYLALDGEWREHCIFLDDLMKQRGPPPAELYAIPGAIGPVVTPGPGISTTPAVEEIFNPRSNRRRGLGGDIVATDAEFEEILAGLADNALKDPNLRASKTAAVIPDMILGEERNLCFHDDNDLVTDPLSFYDNHGVAEPIWTTEERATFVRRYLAYPKQFGRIAEGIPNKSAGDCVLYYYRTKKEVDYKGMLASKRGGGKRKLALKKGAKSSALMQDLARAKPTLSRDDAGATTPGKRDVVMAPSVSKKIKGEGGSGKRRKTTMSVSTETEPSPEDEEEDAQGQGSASVSRAGSEAPSASSSKAKMRMTVKTAKRPRVSSIPEKVAAIDVSTEPVSAIAPMTESPFTPSSTTTPTPTAANISALTLIDTASTAAQAALLPPVRRAGKRRKVVNDAEQETDVNTNSQPFTEKTARRSTTNSYWSVDERRRVKELVVSHGMDVKLIAGELKGKSERQVGNFLEGHKAELEALGSVANAPLILETGKEDKKPQVITAFKESPAVSQSQVSTPVQTRPDVHRLPNSGGRTIYDAFPSFIPGSHDRCEPRLGMFPSSSSNTPLSLPKITSPHLAFKLAENSSPLQPISRSGGMRISALLNDEPSQERTNVSVDSADAASDGTVDERDFDRMARPSPRTIPPNLASSNHGPLESPLDNRRLSQTSIQLPSLSSPHAWNGRQSGSVLSSALLANGSPYYENLPPIQSHTSLDRHSLAGSFSDRSTTFDVKEEREHKWDGWSEKTFGPVTLPPLKHVENGPGKGASEPGNVFEHTGRSSADRTQER</sequence>
<feature type="compositionally biased region" description="Basic and acidic residues" evidence="1">
    <location>
        <begin position="959"/>
        <end position="971"/>
    </location>
</feature>
<evidence type="ECO:0000256" key="1">
    <source>
        <dbReference type="SAM" id="MobiDB-lite"/>
    </source>
</evidence>
<dbReference type="CDD" id="cd00167">
    <property type="entry name" value="SANT"/>
    <property type="match status" value="1"/>
</dbReference>
<feature type="compositionally biased region" description="Basic and acidic residues" evidence="1">
    <location>
        <begin position="418"/>
        <end position="433"/>
    </location>
</feature>
<feature type="region of interest" description="Disordered" evidence="1">
    <location>
        <begin position="1"/>
        <end position="29"/>
    </location>
</feature>
<dbReference type="InterPro" id="IPR001005">
    <property type="entry name" value="SANT/Myb"/>
</dbReference>
<dbReference type="KEGG" id="cdep:91087571"/>
<reference evidence="2" key="2">
    <citation type="journal article" date="2022" name="Elife">
        <title>Obligate sexual reproduction of a homothallic fungus closely related to the Cryptococcus pathogenic species complex.</title>
        <authorList>
            <person name="Passer A.R."/>
            <person name="Clancey S.A."/>
            <person name="Shea T."/>
            <person name="David-Palma M."/>
            <person name="Averette A.F."/>
            <person name="Boekhout T."/>
            <person name="Porcel B.M."/>
            <person name="Nowrousian M."/>
            <person name="Cuomo C.A."/>
            <person name="Sun S."/>
            <person name="Heitman J."/>
            <person name="Coelho M.A."/>
        </authorList>
    </citation>
    <scope>NUCLEOTIDE SEQUENCE</scope>
    <source>
        <strain evidence="2">CBS 7841</strain>
    </source>
</reference>
<reference evidence="2" key="3">
    <citation type="submission" date="2024-01" db="EMBL/GenBank/DDBJ databases">
        <authorList>
            <person name="Coelho M.A."/>
            <person name="David-Palma M."/>
            <person name="Shea T."/>
            <person name="Sun S."/>
            <person name="Cuomo C.A."/>
            <person name="Heitman J."/>
        </authorList>
    </citation>
    <scope>NUCLEOTIDE SEQUENCE</scope>
    <source>
        <strain evidence="2">CBS 7841</strain>
    </source>
</reference>
<reference evidence="2" key="1">
    <citation type="submission" date="2016-06" db="EMBL/GenBank/DDBJ databases">
        <authorList>
            <person name="Cuomo C."/>
            <person name="Litvintseva A."/>
            <person name="Heitman J."/>
            <person name="Chen Y."/>
            <person name="Sun S."/>
            <person name="Springer D."/>
            <person name="Dromer F."/>
            <person name="Young S."/>
            <person name="Zeng Q."/>
            <person name="Chapman S."/>
            <person name="Gujja S."/>
            <person name="Saif S."/>
            <person name="Birren B."/>
        </authorList>
    </citation>
    <scope>NUCLEOTIDE SEQUENCE</scope>
    <source>
        <strain evidence="2">CBS 7841</strain>
    </source>
</reference>
<dbReference type="PANTHER" id="PTHR13992">
    <property type="entry name" value="NUCLEAR RECEPTOR CO-REPRESSOR RELATED NCOR"/>
    <property type="match status" value="1"/>
</dbReference>
<proteinExistence type="predicted"/>
<dbReference type="SUPFAM" id="SSF46689">
    <property type="entry name" value="Homeodomain-like"/>
    <property type="match status" value="1"/>
</dbReference>
<dbReference type="InterPro" id="IPR051571">
    <property type="entry name" value="N-CoR_corepressor"/>
</dbReference>
<name>A0A1E3I1X5_9TREE</name>
<dbReference type="Proteomes" id="UP000094043">
    <property type="component" value="Chromosome 4"/>
</dbReference>
<dbReference type="OrthoDB" id="10258692at2759"/>
<organism evidence="2 3">
    <name type="scientific">Cryptococcus depauperatus CBS 7841</name>
    <dbReference type="NCBI Taxonomy" id="1295531"/>
    <lineage>
        <taxon>Eukaryota</taxon>
        <taxon>Fungi</taxon>
        <taxon>Dikarya</taxon>
        <taxon>Basidiomycota</taxon>
        <taxon>Agaricomycotina</taxon>
        <taxon>Tremellomycetes</taxon>
        <taxon>Tremellales</taxon>
        <taxon>Cryptococcaceae</taxon>
        <taxon>Cryptococcus</taxon>
    </lineage>
</organism>
<dbReference type="Gene3D" id="1.20.58.1880">
    <property type="match status" value="1"/>
</dbReference>
<feature type="compositionally biased region" description="Low complexity" evidence="1">
    <location>
        <begin position="483"/>
        <end position="496"/>
    </location>
</feature>